<evidence type="ECO:0000313" key="5">
    <source>
        <dbReference type="EMBL" id="SHH47948.1"/>
    </source>
</evidence>
<dbReference type="Pfam" id="PF16326">
    <property type="entry name" value="ABC_tran_CTD"/>
    <property type="match status" value="1"/>
</dbReference>
<evidence type="ECO:0000256" key="2">
    <source>
        <dbReference type="ARBA" id="ARBA00022840"/>
    </source>
</evidence>
<evidence type="ECO:0000259" key="4">
    <source>
        <dbReference type="PROSITE" id="PS50893"/>
    </source>
</evidence>
<dbReference type="STRING" id="1123282.SAMN02745823_00017"/>
<accession>A0A1M5TB71</accession>
<feature type="domain" description="ABC transporter" evidence="4">
    <location>
        <begin position="4"/>
        <end position="257"/>
    </location>
</feature>
<dbReference type="SUPFAM" id="SSF52540">
    <property type="entry name" value="P-loop containing nucleoside triphosphate hydrolases"/>
    <property type="match status" value="2"/>
</dbReference>
<dbReference type="InterPro" id="IPR017871">
    <property type="entry name" value="ABC_transporter-like_CS"/>
</dbReference>
<evidence type="ECO:0000256" key="1">
    <source>
        <dbReference type="ARBA" id="ARBA00022741"/>
    </source>
</evidence>
<feature type="region of interest" description="Disordered" evidence="3">
    <location>
        <begin position="535"/>
        <end position="561"/>
    </location>
</feature>
<dbReference type="InterPro" id="IPR027417">
    <property type="entry name" value="P-loop_NTPase"/>
</dbReference>
<dbReference type="CDD" id="cd03221">
    <property type="entry name" value="ABCF_EF-3"/>
    <property type="match status" value="2"/>
</dbReference>
<dbReference type="PANTHER" id="PTHR42855">
    <property type="entry name" value="ABC TRANSPORTER ATP-BINDING SUBUNIT"/>
    <property type="match status" value="1"/>
</dbReference>
<dbReference type="GO" id="GO:0016887">
    <property type="term" value="F:ATP hydrolysis activity"/>
    <property type="evidence" value="ECO:0007669"/>
    <property type="project" value="InterPro"/>
</dbReference>
<dbReference type="InterPro" id="IPR032781">
    <property type="entry name" value="ABC_tran_Xtn"/>
</dbReference>
<dbReference type="AlphaFoldDB" id="A0A1M5TB71"/>
<dbReference type="FunFam" id="3.40.50.300:FF:000011">
    <property type="entry name" value="Putative ABC transporter ATP-binding component"/>
    <property type="match status" value="1"/>
</dbReference>
<dbReference type="RefSeq" id="WP_073075623.1">
    <property type="nucleotide sequence ID" value="NZ_FQXV01000001.1"/>
</dbReference>
<dbReference type="Proteomes" id="UP000183995">
    <property type="component" value="Unassembled WGS sequence"/>
</dbReference>
<evidence type="ECO:0000313" key="6">
    <source>
        <dbReference type="Proteomes" id="UP000183995"/>
    </source>
</evidence>
<dbReference type="InterPro" id="IPR003593">
    <property type="entry name" value="AAA+_ATPase"/>
</dbReference>
<name>A0A1M5TB71_9FIRM</name>
<reference evidence="5 6" key="1">
    <citation type="submission" date="2016-11" db="EMBL/GenBank/DDBJ databases">
        <authorList>
            <person name="Jaros S."/>
            <person name="Januszkiewicz K."/>
            <person name="Wedrychowicz H."/>
        </authorList>
    </citation>
    <scope>NUCLEOTIDE SEQUENCE [LARGE SCALE GENOMIC DNA]</scope>
    <source>
        <strain evidence="5 6">DSM 10068</strain>
    </source>
</reference>
<dbReference type="GO" id="GO:0005524">
    <property type="term" value="F:ATP binding"/>
    <property type="evidence" value="ECO:0007669"/>
    <property type="project" value="UniProtKB-KW"/>
</dbReference>
<evidence type="ECO:0000256" key="3">
    <source>
        <dbReference type="SAM" id="MobiDB-lite"/>
    </source>
</evidence>
<dbReference type="EMBL" id="FQXV01000001">
    <property type="protein sequence ID" value="SHH47948.1"/>
    <property type="molecule type" value="Genomic_DNA"/>
</dbReference>
<protein>
    <submittedName>
        <fullName evidence="5">ATPase components of ABC transporters with duplicated ATPase domains</fullName>
    </submittedName>
</protein>
<dbReference type="OrthoDB" id="9801441at2"/>
<dbReference type="Pfam" id="PF12848">
    <property type="entry name" value="ABC_tran_Xtn"/>
    <property type="match status" value="1"/>
</dbReference>
<dbReference type="InterPro" id="IPR032524">
    <property type="entry name" value="ABC_tran_C"/>
</dbReference>
<dbReference type="PANTHER" id="PTHR42855:SF2">
    <property type="entry name" value="DRUG RESISTANCE ABC TRANSPORTER,ATP-BINDING PROTEIN"/>
    <property type="match status" value="1"/>
</dbReference>
<feature type="compositionally biased region" description="Basic and acidic residues" evidence="3">
    <location>
        <begin position="540"/>
        <end position="550"/>
    </location>
</feature>
<dbReference type="Gene3D" id="3.40.50.300">
    <property type="entry name" value="P-loop containing nucleotide triphosphate hydrolases"/>
    <property type="match status" value="2"/>
</dbReference>
<dbReference type="GO" id="GO:0003677">
    <property type="term" value="F:DNA binding"/>
    <property type="evidence" value="ECO:0007669"/>
    <property type="project" value="InterPro"/>
</dbReference>
<keyword evidence="2" id="KW-0067">ATP-binding</keyword>
<keyword evidence="1" id="KW-0547">Nucleotide-binding</keyword>
<sequence>MVDISIQNVTKAFEEGKDILDGLTFDINEGEHVGLLGKNGAGKTTLFRIIAGEYETDEGEVVIPKNKKLGLISQIPKYPAGYTVEDVLICAQQRLLDIRARMEALERRMGESDAPELLREYDALAFDYERSGGYDLEFERNRVANGLEIPRSQRDQLFSTLSGGEKTRVNLARLILEDTDILLLDEPTNHLDIGATEWLEAYLGKYKGTVLIISHDRYFLDSAVTRTIEISNGKAEFFGGNYSFYVEEKERRYQEQLKKYEWEQAEAKRLQESADRLYQWGTGNKNLMKKSFAIQSRIERIVQTERPAKEKHLSARFGERGFHGDEVLVMKGVSKTFEGKKLFSDVELTITGGERIALIGDNGTGKSTLIKIILDELRPDAGIVKKGPSVKTAYLPQLIHFTHPYRTLVDTLVYEDGCTPQTARNRLGGFKFYGEDVFKQVSDLSGGEQSRLRLCALMKDDVNFLILDEPTNHLDIVSREWIEEAVEDFGETLLFVSHDRYFINRFATRVWELEGGRINDFRGTYEKYRATKAMQTKQESAPKEARTVRKEKPKRAGSTEKQIARLEREIAALEESLKKLAEQKNEFCADYEKLMELDGEEAALQSQLDDKYDAWAALSP</sequence>
<dbReference type="InterPro" id="IPR003439">
    <property type="entry name" value="ABC_transporter-like_ATP-bd"/>
</dbReference>
<dbReference type="SMART" id="SM00382">
    <property type="entry name" value="AAA"/>
    <property type="match status" value="2"/>
</dbReference>
<dbReference type="InterPro" id="IPR051309">
    <property type="entry name" value="ABCF_ATPase"/>
</dbReference>
<gene>
    <name evidence="5" type="ORF">SAMN02745823_00017</name>
</gene>
<organism evidence="5 6">
    <name type="scientific">Sporobacter termitidis DSM 10068</name>
    <dbReference type="NCBI Taxonomy" id="1123282"/>
    <lineage>
        <taxon>Bacteria</taxon>
        <taxon>Bacillati</taxon>
        <taxon>Bacillota</taxon>
        <taxon>Clostridia</taxon>
        <taxon>Eubacteriales</taxon>
        <taxon>Oscillospiraceae</taxon>
        <taxon>Sporobacter</taxon>
    </lineage>
</organism>
<keyword evidence="6" id="KW-1185">Reference proteome</keyword>
<proteinExistence type="predicted"/>
<dbReference type="PROSITE" id="PS50893">
    <property type="entry name" value="ABC_TRANSPORTER_2"/>
    <property type="match status" value="2"/>
</dbReference>
<feature type="domain" description="ABC transporter" evidence="4">
    <location>
        <begin position="328"/>
        <end position="540"/>
    </location>
</feature>
<dbReference type="Pfam" id="PF00005">
    <property type="entry name" value="ABC_tran"/>
    <property type="match status" value="2"/>
</dbReference>
<dbReference type="PROSITE" id="PS00211">
    <property type="entry name" value="ABC_TRANSPORTER_1"/>
    <property type="match status" value="2"/>
</dbReference>